<dbReference type="PANTHER" id="PTHR22794">
    <property type="entry name" value="THAP DOMAIN PROTEIN 11"/>
    <property type="match status" value="1"/>
</dbReference>
<feature type="compositionally biased region" description="Polar residues" evidence="1">
    <location>
        <begin position="113"/>
        <end position="127"/>
    </location>
</feature>
<dbReference type="EMBL" id="NKCK01000049">
    <property type="protein sequence ID" value="RSM05924.1"/>
    <property type="molecule type" value="Genomic_DNA"/>
</dbReference>
<accession>A0A428TVA0</accession>
<feature type="compositionally biased region" description="Polar residues" evidence="1">
    <location>
        <begin position="196"/>
        <end position="214"/>
    </location>
</feature>
<feature type="compositionally biased region" description="Polar residues" evidence="1">
    <location>
        <begin position="84"/>
        <end position="99"/>
    </location>
</feature>
<reference evidence="2 3" key="1">
    <citation type="submission" date="2017-06" db="EMBL/GenBank/DDBJ databases">
        <title>Comparative genomic analysis of Ambrosia Fusariam Clade fungi.</title>
        <authorList>
            <person name="Stajich J.E."/>
            <person name="Carrillo J."/>
            <person name="Kijimoto T."/>
            <person name="Eskalen A."/>
            <person name="O'Donnell K."/>
            <person name="Kasson M."/>
        </authorList>
    </citation>
    <scope>NUCLEOTIDE SEQUENCE [LARGE SCALE GENOMIC DNA]</scope>
    <source>
        <strain evidence="2 3">NRRL62579</strain>
    </source>
</reference>
<keyword evidence="3" id="KW-1185">Reference proteome</keyword>
<name>A0A428TVA0_9HYPO</name>
<dbReference type="PANTHER" id="PTHR22794:SF2">
    <property type="entry name" value="THAP DOMAIN-CONTAINING PROTEIN 11"/>
    <property type="match status" value="1"/>
</dbReference>
<feature type="compositionally biased region" description="Basic residues" evidence="1">
    <location>
        <begin position="37"/>
        <end position="63"/>
    </location>
</feature>
<feature type="region of interest" description="Disordered" evidence="1">
    <location>
        <begin position="144"/>
        <end position="163"/>
    </location>
</feature>
<feature type="region of interest" description="Disordered" evidence="1">
    <location>
        <begin position="1"/>
        <end position="135"/>
    </location>
</feature>
<feature type="region of interest" description="Disordered" evidence="1">
    <location>
        <begin position="325"/>
        <end position="403"/>
    </location>
</feature>
<dbReference type="GO" id="GO:0000329">
    <property type="term" value="C:fungal-type vacuole membrane"/>
    <property type="evidence" value="ECO:0007669"/>
    <property type="project" value="TreeGrafter"/>
</dbReference>
<organism evidence="2 3">
    <name type="scientific">Fusarium oligoseptatum</name>
    <dbReference type="NCBI Taxonomy" id="2604345"/>
    <lineage>
        <taxon>Eukaryota</taxon>
        <taxon>Fungi</taxon>
        <taxon>Dikarya</taxon>
        <taxon>Ascomycota</taxon>
        <taxon>Pezizomycotina</taxon>
        <taxon>Sordariomycetes</taxon>
        <taxon>Hypocreomycetidae</taxon>
        <taxon>Hypocreales</taxon>
        <taxon>Nectriaceae</taxon>
        <taxon>Fusarium</taxon>
        <taxon>Fusarium solani species complex</taxon>
    </lineage>
</organism>
<comment type="caution">
    <text evidence="2">The sequence shown here is derived from an EMBL/GenBank/DDBJ whole genome shotgun (WGS) entry which is preliminary data.</text>
</comment>
<evidence type="ECO:0000313" key="3">
    <source>
        <dbReference type="Proteomes" id="UP000287144"/>
    </source>
</evidence>
<feature type="compositionally biased region" description="Low complexity" evidence="1">
    <location>
        <begin position="64"/>
        <end position="74"/>
    </location>
</feature>
<feature type="compositionally biased region" description="Basic and acidic residues" evidence="1">
    <location>
        <begin position="337"/>
        <end position="348"/>
    </location>
</feature>
<evidence type="ECO:0000256" key="1">
    <source>
        <dbReference type="SAM" id="MobiDB-lite"/>
    </source>
</evidence>
<evidence type="ECO:0000313" key="2">
    <source>
        <dbReference type="EMBL" id="RSM05924.1"/>
    </source>
</evidence>
<feature type="compositionally biased region" description="Polar residues" evidence="1">
    <location>
        <begin position="391"/>
        <end position="403"/>
    </location>
</feature>
<sequence>MPHTRDADSASSTSGQSKRPPLNHQESDSQSESSGVHHQHQRRHHHVRHHQRQHTVGHLHHARAPAAKNAPKQPKLNRRHTSPADENQQQTQRNASGNNSHHRTASDAKLSSRESSSANLTRNSSQAKLGKKLPANQALQESFTIKDQIGKRNRSAELKRASSTTIVYQTQTSGGKSQVHFDLGNDGQDDEWVDASGSNSPYLSRKGSLNSSNHSVHHPDDHAATSRPITPVDPVPSAQAGHQDQPEQPPMSSPERITSHQKGYLTSRILQRTPSHGAPPQMTADLAQVAPQRFAPASAEGRDSGTLMGSNQDELTSRFVEAAGSGLTSEGSFYRPPRGDYRYDDTPQKPRSIASISGDREGPTSAPQQKDEVDDSALAPKSSRRTAGPPAQTSRTQQKLNLQRASSVIEPGQAVGGVGGVVGHTPLIGVGGPGYDGANSRDPRVGKLLERTGMEYLVVRRHQNPISRSIDRLNRLPGMDKSLRIPSASIGSANGKRSLDLTMRHHTRNVSMPDARRPVTPKRPNSVRTNGAASSYDGADDDGRLTDRLSGSSLVGGEEEDGTAALLRNLWEKSMELSASTD</sequence>
<dbReference type="STRING" id="1325735.A0A428TVA0"/>
<proteinExistence type="predicted"/>
<protein>
    <submittedName>
        <fullName evidence="2">Uncharacterized protein</fullName>
    </submittedName>
</protein>
<dbReference type="AlphaFoldDB" id="A0A428TVA0"/>
<feature type="compositionally biased region" description="Basic and acidic residues" evidence="1">
    <location>
        <begin position="148"/>
        <end position="160"/>
    </location>
</feature>
<dbReference type="Proteomes" id="UP000287144">
    <property type="component" value="Unassembled WGS sequence"/>
</dbReference>
<feature type="region of interest" description="Disordered" evidence="1">
    <location>
        <begin position="511"/>
        <end position="561"/>
    </location>
</feature>
<dbReference type="GO" id="GO:0031931">
    <property type="term" value="C:TORC1 complex"/>
    <property type="evidence" value="ECO:0007669"/>
    <property type="project" value="TreeGrafter"/>
</dbReference>
<feature type="region of interest" description="Disordered" evidence="1">
    <location>
        <begin position="168"/>
        <end position="259"/>
    </location>
</feature>
<gene>
    <name evidence="2" type="ORF">CEP52_005987</name>
</gene>